<dbReference type="RefSeq" id="XP_028255442.1">
    <property type="nucleotide sequence ID" value="XM_028399641.1"/>
</dbReference>
<proteinExistence type="inferred from homology"/>
<accession>A0A6P7HY14</accession>
<feature type="compositionally biased region" description="Low complexity" evidence="12">
    <location>
        <begin position="98"/>
        <end position="108"/>
    </location>
</feature>
<feature type="compositionally biased region" description="Low complexity" evidence="12">
    <location>
        <begin position="1697"/>
        <end position="1713"/>
    </location>
</feature>
<feature type="region of interest" description="Disordered" evidence="12">
    <location>
        <begin position="639"/>
        <end position="1087"/>
    </location>
</feature>
<feature type="region of interest" description="Disordered" evidence="12">
    <location>
        <begin position="434"/>
        <end position="454"/>
    </location>
</feature>
<dbReference type="Gene3D" id="3.30.160.60">
    <property type="entry name" value="Classic Zinc Finger"/>
    <property type="match status" value="7"/>
</dbReference>
<organism evidence="14 15">
    <name type="scientific">Parambassis ranga</name>
    <name type="common">Indian glassy fish</name>
    <dbReference type="NCBI Taxonomy" id="210632"/>
    <lineage>
        <taxon>Eukaryota</taxon>
        <taxon>Metazoa</taxon>
        <taxon>Chordata</taxon>
        <taxon>Craniata</taxon>
        <taxon>Vertebrata</taxon>
        <taxon>Euteleostomi</taxon>
        <taxon>Actinopterygii</taxon>
        <taxon>Neopterygii</taxon>
        <taxon>Teleostei</taxon>
        <taxon>Neoteleostei</taxon>
        <taxon>Acanthomorphata</taxon>
        <taxon>Ovalentaria</taxon>
        <taxon>Ambassidae</taxon>
        <taxon>Parambassis</taxon>
    </lineage>
</organism>
<feature type="domain" description="C2H2-type" evidence="13">
    <location>
        <begin position="1091"/>
        <end position="1118"/>
    </location>
</feature>
<feature type="domain" description="C2H2-type" evidence="13">
    <location>
        <begin position="1188"/>
        <end position="1210"/>
    </location>
</feature>
<feature type="compositionally biased region" description="Polar residues" evidence="12">
    <location>
        <begin position="1396"/>
        <end position="1408"/>
    </location>
</feature>
<feature type="compositionally biased region" description="Basic residues" evidence="12">
    <location>
        <begin position="142"/>
        <end position="151"/>
    </location>
</feature>
<keyword evidence="5" id="KW-0677">Repeat</keyword>
<evidence type="ECO:0000256" key="7">
    <source>
        <dbReference type="ARBA" id="ARBA00022833"/>
    </source>
</evidence>
<dbReference type="GeneID" id="114431950"/>
<sequence length="1763" mass="195606">MVQTHSEGHAAESKEDQTYRSVLHQMLQQQKLRPGRRFKRKTLIKMAKMFVIAKGWDSEETKTKTCSNVSLEETLNHNRSSRTSDCSDMPSPNDGERATSSGGTAAAETRNKSSRKKEQLHLSGDTHTSTDSLHIAPQFRLKTQKRQHIRSKVSSVTGEREITSEASTVNQPEQQTYKLRQTATQAHLTAAGNNVTTPEGGTLMSECTDRNQEEAKSVGRNTEAVLKAKKAKTGKTGKRRRVLEPLTEMRERPSSQAVSQASSREIYRKQSSQSDTPTPNDGDSVTSSGETAAAPSTLKTGNKMSRKKKDTHPSTDSLQISPQSRLKTQKRQQMRSKVSSVSVTGEKEIAREASTHINKLRKGATQAHLTVETAGNNVTTPEGGTLMSECTDRNQEEVKAADSEDVGRNTEEVLKTKKAKTGKTKNKRTVRDMLTETGGCPSSQAVTPASSRGKHKKKNTAAVIERGQFAGVYSLLSSNIEVCFTHLDCDRPTTQHRTQPQLCVRNRRIITSRVVTPETLETGEENQHLQQNQEQTRTGADAPTSTTTSSRPISRKRARKCQTEAANAPSMSAPGVSADFCMQNIKAEPVCESLTFRKRNLNRQRQRKGAAERGRDAVTTHVTVKEEVFEVQCATFNEEEVMGRSPPKKGRGRRKPMKVEEEAGEQTLSPPEPPKTGRNRRSTRTHTDNDNAPDVCSSLEELPCSRSHSSQVNSTGSTGETLGDKAGNVSTSVDKPSTHRRGRKKIKSEPVEVLVETAGASESKKTRQRRTMCDTSNRVKAQEVTSQPEGTSMKVSLKGSDKKCRRTKTFKKEPTVENDPENTIQTLRKKQQVVARRQKQQTAAPEAGVTDPSVPEHIKGKKKRKGQRPTESECVPQPPVSSLNLDLPKDVKVKSKKRCRVKPEPQDALISPPETPGTTEAASADRKRRLKESVGEEEASDSQSGLTASSDRKNRSRKTQTSQKSSEEMCKKTKQKRKRATCPWSDEGQKTVEAGDTSDGPQTACSSMDVTVGQQRAENQTPKKSRAEAAAPVKTTKRRRSSKTQKKVKVKEPQGGSSSSSSTSAPGEEKKTSNNEQPPKPCSNKKSARPLECRFCGRSFRHFSALKVHKRIHTGEKPHVCSTCGRRFSQLPQLHLHLRLHSDPGAVHCPCCAVSFQSKHEFMRHFKIHLNDTGGPETQRETKESPLLRCPVCLKEFTQRATLRMHRRRHRRRPFTCSVCGRSFSMSSGLDHHQRTHWPVKPYSCSVCLKAFDRLQELQTHSRTHSGPALLSSSSFQALHSQPDVCSRQTQRGGFLVSQGAGGTVLTPVHFKCPICKQLHRHWCHYVLHMQTHTGREASPPCQTCRQQYEQANGTRQHCMVCCRKSGEEEVCGSSLSDVWREGEAREGEAREGDQEMSQTSASPQEETVLQPPPPSLHRSGLSVSEDRGVSRPSPRSRPQFVIPLCGHFAKRRLHLCHTRRPFRCSQCELEFHFLGSYIHHLREHAAHPSGPTACHILGSSSHTSTRPFKCSTCEKHFSTQTNLKKHKLLHKGTKSHVCLQCRLPFSSHSALNAHLKTHKKRLSVPQPGGAVEPLFFPYHCKNCSASFSSTDLLQAHQVCHFTAGRAPEESLPESVTSYVLSRNTNQGGEAEESPPPQRRLPVSNKKHLFRYPHPDRLYVVPVLSSEPPTVVSDTEEEPPSITTSAAPQQGAGVTCDSPQTSADPQQQQQTPAGSDSDSVDLTPLLMFTKEEEEVLHSCALCTHTFSDVSELHEHYIDHARQV</sequence>
<dbReference type="GO" id="GO:0000978">
    <property type="term" value="F:RNA polymerase II cis-regulatory region sequence-specific DNA binding"/>
    <property type="evidence" value="ECO:0007669"/>
    <property type="project" value="TreeGrafter"/>
</dbReference>
<dbReference type="SUPFAM" id="SSF57667">
    <property type="entry name" value="beta-beta-alpha zinc fingers"/>
    <property type="match status" value="5"/>
</dbReference>
<feature type="compositionally biased region" description="Basic and acidic residues" evidence="12">
    <location>
        <begin position="1383"/>
        <end position="1394"/>
    </location>
</feature>
<feature type="compositionally biased region" description="Polar residues" evidence="12">
    <location>
        <begin position="440"/>
        <end position="450"/>
    </location>
</feature>
<feature type="compositionally biased region" description="Basic and acidic residues" evidence="12">
    <location>
        <begin position="207"/>
        <end position="217"/>
    </location>
</feature>
<feature type="region of interest" description="Disordered" evidence="12">
    <location>
        <begin position="1383"/>
        <end position="1437"/>
    </location>
</feature>
<evidence type="ECO:0000256" key="3">
    <source>
        <dbReference type="ARBA" id="ARBA00006991"/>
    </source>
</evidence>
<feature type="compositionally biased region" description="Polar residues" evidence="12">
    <location>
        <begin position="74"/>
        <end position="86"/>
    </location>
</feature>
<dbReference type="FunFam" id="3.30.160.60:FF:000446">
    <property type="entry name" value="Zinc finger protein"/>
    <property type="match status" value="1"/>
</dbReference>
<feature type="domain" description="C2H2-type" evidence="13">
    <location>
        <begin position="1119"/>
        <end position="1146"/>
    </location>
</feature>
<feature type="domain" description="C2H2-type" evidence="13">
    <location>
        <begin position="1737"/>
        <end position="1763"/>
    </location>
</feature>
<feature type="domain" description="C2H2-type" evidence="13">
    <location>
        <begin position="1311"/>
        <end position="1338"/>
    </location>
</feature>
<feature type="compositionally biased region" description="Polar residues" evidence="12">
    <location>
        <begin position="314"/>
        <end position="326"/>
    </location>
</feature>
<dbReference type="PROSITE" id="PS50157">
    <property type="entry name" value="ZINC_FINGER_C2H2_2"/>
    <property type="match status" value="12"/>
</dbReference>
<dbReference type="FunFam" id="3.30.160.60:FF:000060">
    <property type="entry name" value="zinc finger protein 436"/>
    <property type="match status" value="1"/>
</dbReference>
<keyword evidence="7" id="KW-0862">Zinc</keyword>
<evidence type="ECO:0000256" key="6">
    <source>
        <dbReference type="ARBA" id="ARBA00022771"/>
    </source>
</evidence>
<feature type="compositionally biased region" description="Polar residues" evidence="12">
    <location>
        <begin position="773"/>
        <end position="794"/>
    </location>
</feature>
<feature type="domain" description="C2H2-type" evidence="13">
    <location>
        <begin position="1509"/>
        <end position="1536"/>
    </location>
</feature>
<comment type="subcellular location">
    <subcellularLocation>
        <location evidence="2">Nucleus</location>
    </subcellularLocation>
</comment>
<feature type="domain" description="C2H2-type" evidence="13">
    <location>
        <begin position="1579"/>
        <end position="1601"/>
    </location>
</feature>
<reference evidence="15" key="1">
    <citation type="submission" date="2025-08" db="UniProtKB">
        <authorList>
            <consortium name="RefSeq"/>
        </authorList>
    </citation>
    <scope>IDENTIFICATION</scope>
</reference>
<gene>
    <name evidence="15" type="primary">LOC114431950</name>
</gene>
<dbReference type="OrthoDB" id="8774208at2759"/>
<feature type="compositionally biased region" description="Low complexity" evidence="12">
    <location>
        <begin position="528"/>
        <end position="552"/>
    </location>
</feature>
<dbReference type="GO" id="GO:0001228">
    <property type="term" value="F:DNA-binding transcription activator activity, RNA polymerase II-specific"/>
    <property type="evidence" value="ECO:0007669"/>
    <property type="project" value="TreeGrafter"/>
</dbReference>
<keyword evidence="9" id="KW-0804">Transcription</keyword>
<keyword evidence="14" id="KW-1185">Reference proteome</keyword>
<dbReference type="Pfam" id="PF00096">
    <property type="entry name" value="zf-C2H2"/>
    <property type="match status" value="4"/>
</dbReference>
<feature type="domain" description="C2H2-type" evidence="13">
    <location>
        <begin position="1537"/>
        <end position="1564"/>
    </location>
</feature>
<dbReference type="InterPro" id="IPR013087">
    <property type="entry name" value="Znf_C2H2_type"/>
</dbReference>
<evidence type="ECO:0000259" key="13">
    <source>
        <dbReference type="PROSITE" id="PS50157"/>
    </source>
</evidence>
<dbReference type="Proteomes" id="UP000515145">
    <property type="component" value="Chromosome 2"/>
</dbReference>
<evidence type="ECO:0000256" key="8">
    <source>
        <dbReference type="ARBA" id="ARBA00023015"/>
    </source>
</evidence>
<feature type="compositionally biased region" description="Basic residues" evidence="12">
    <location>
        <begin position="1035"/>
        <end position="1049"/>
    </location>
</feature>
<dbReference type="SMART" id="SM00355">
    <property type="entry name" value="ZnF_C2H2"/>
    <property type="match status" value="12"/>
</dbReference>
<dbReference type="FunFam" id="3.30.160.60:FF:000939">
    <property type="entry name" value="zinc finger protein 8 isoform X1"/>
    <property type="match status" value="1"/>
</dbReference>
<feature type="region of interest" description="Disordered" evidence="12">
    <location>
        <begin position="74"/>
        <end position="172"/>
    </location>
</feature>
<evidence type="ECO:0000313" key="15">
    <source>
        <dbReference type="RefSeq" id="XP_028255442.1"/>
    </source>
</evidence>
<feature type="compositionally biased region" description="Basic residues" evidence="12">
    <location>
        <begin position="227"/>
        <end position="241"/>
    </location>
</feature>
<feature type="region of interest" description="Disordered" evidence="12">
    <location>
        <begin position="1623"/>
        <end position="1646"/>
    </location>
</feature>
<evidence type="ECO:0000256" key="2">
    <source>
        <dbReference type="ARBA" id="ARBA00004123"/>
    </source>
</evidence>
<feature type="region of interest" description="Disordered" evidence="12">
    <location>
        <begin position="190"/>
        <end position="349"/>
    </location>
</feature>
<feature type="domain" description="C2H2-type" evidence="13">
    <location>
        <begin position="1147"/>
        <end position="1174"/>
    </location>
</feature>
<feature type="domain" description="C2H2-type" evidence="13">
    <location>
        <begin position="1463"/>
        <end position="1490"/>
    </location>
</feature>
<feature type="compositionally biased region" description="Polar residues" evidence="12">
    <location>
        <begin position="999"/>
        <end position="1022"/>
    </location>
</feature>
<dbReference type="InParanoid" id="A0A6P7HY14"/>
<dbReference type="PROSITE" id="PS00028">
    <property type="entry name" value="ZINC_FINGER_C2H2_1"/>
    <property type="match status" value="10"/>
</dbReference>
<keyword evidence="8" id="KW-0805">Transcription regulation</keyword>
<feature type="domain" description="C2H2-type" evidence="13">
    <location>
        <begin position="1215"/>
        <end position="1242"/>
    </location>
</feature>
<dbReference type="PANTHER" id="PTHR24376:SF250">
    <property type="entry name" value="ZINC FINGER PROTEIN 770"/>
    <property type="match status" value="1"/>
</dbReference>
<evidence type="ECO:0000256" key="4">
    <source>
        <dbReference type="ARBA" id="ARBA00022723"/>
    </source>
</evidence>
<keyword evidence="6 11" id="KW-0863">Zinc-finger</keyword>
<dbReference type="PANTHER" id="PTHR24376">
    <property type="entry name" value="ZINC FINGER PROTEIN"/>
    <property type="match status" value="1"/>
</dbReference>
<keyword evidence="10" id="KW-0539">Nucleus</keyword>
<feature type="region of interest" description="Disordered" evidence="12">
    <location>
        <begin position="1669"/>
        <end position="1721"/>
    </location>
</feature>
<feature type="compositionally biased region" description="Basic residues" evidence="12">
    <location>
        <begin position="827"/>
        <end position="839"/>
    </location>
</feature>
<evidence type="ECO:0000256" key="1">
    <source>
        <dbReference type="ARBA" id="ARBA00003767"/>
    </source>
</evidence>
<feature type="domain" description="C2H2-type" evidence="13">
    <location>
        <begin position="1243"/>
        <end position="1270"/>
    </location>
</feature>
<dbReference type="GO" id="GO:0005634">
    <property type="term" value="C:nucleus"/>
    <property type="evidence" value="ECO:0007669"/>
    <property type="project" value="UniProtKB-SubCell"/>
</dbReference>
<feature type="region of interest" description="Disordered" evidence="12">
    <location>
        <begin position="515"/>
        <end position="572"/>
    </location>
</feature>
<feature type="compositionally biased region" description="Polar residues" evidence="12">
    <location>
        <begin position="254"/>
        <end position="290"/>
    </location>
</feature>
<name>A0A6P7HY14_9TELE</name>
<evidence type="ECO:0000256" key="11">
    <source>
        <dbReference type="PROSITE-ProRule" id="PRU00042"/>
    </source>
</evidence>
<comment type="function">
    <text evidence="1">May be involved in transcriptional regulation.</text>
</comment>
<feature type="compositionally biased region" description="Basic residues" evidence="12">
    <location>
        <begin position="646"/>
        <end position="656"/>
    </location>
</feature>
<dbReference type="GO" id="GO:0008270">
    <property type="term" value="F:zinc ion binding"/>
    <property type="evidence" value="ECO:0007669"/>
    <property type="project" value="UniProtKB-KW"/>
</dbReference>
<keyword evidence="4" id="KW-0479">Metal-binding</keyword>
<evidence type="ECO:0000313" key="14">
    <source>
        <dbReference type="Proteomes" id="UP000515145"/>
    </source>
</evidence>
<comment type="similarity">
    <text evidence="3">Belongs to the krueppel C2H2-type zinc-finger protein family.</text>
</comment>
<evidence type="ECO:0000256" key="5">
    <source>
        <dbReference type="ARBA" id="ARBA00022737"/>
    </source>
</evidence>
<feature type="compositionally biased region" description="Polar residues" evidence="12">
    <location>
        <begin position="706"/>
        <end position="720"/>
    </location>
</feature>
<feature type="compositionally biased region" description="Polar residues" evidence="12">
    <location>
        <begin position="190"/>
        <end position="199"/>
    </location>
</feature>
<protein>
    <submittedName>
        <fullName evidence="15">Uncharacterized protein LOC114431950</fullName>
    </submittedName>
</protein>
<evidence type="ECO:0000256" key="10">
    <source>
        <dbReference type="ARBA" id="ARBA00023242"/>
    </source>
</evidence>
<dbReference type="FunFam" id="3.30.160.60:FF:000072">
    <property type="entry name" value="zinc finger protein 143 isoform X1"/>
    <property type="match status" value="1"/>
</dbReference>
<dbReference type="InterPro" id="IPR036236">
    <property type="entry name" value="Znf_C2H2_sf"/>
</dbReference>
<evidence type="ECO:0000256" key="12">
    <source>
        <dbReference type="SAM" id="MobiDB-lite"/>
    </source>
</evidence>
<evidence type="ECO:0000256" key="9">
    <source>
        <dbReference type="ARBA" id="ARBA00023163"/>
    </source>
</evidence>
<dbReference type="Pfam" id="PF13912">
    <property type="entry name" value="zf-C2H2_6"/>
    <property type="match status" value="1"/>
</dbReference>